<keyword evidence="3" id="KW-0482">Metalloprotease</keyword>
<dbReference type="Pfam" id="PF02517">
    <property type="entry name" value="Rce1-like"/>
    <property type="match status" value="1"/>
</dbReference>
<feature type="transmembrane region" description="Helical" evidence="1">
    <location>
        <begin position="83"/>
        <end position="105"/>
    </location>
</feature>
<sequence length="242" mass="27788">MIILTMLFIYLTLGEGVLGKRLYNRLKEDIQTNKNARVSFYIRTMSLLWVLTIIMLITSYSINIPFEEYGLKLPSANHMVSKYFKNTNISLWIGICIGFIVPLIMLKKSKLFQKYTKKQMSDISEMLPNNCRETILWIFICITAGVTEELLFRSFMMNYLSQLFPALSIMGVLVISSIIFGLAHFYQGWKGVVGTTILGFMLGRVYIATGSIYPSIIIHMLIDLLVLIRLFILKGKVILQRV</sequence>
<organism evidence="3 4">
    <name type="scientific">Bacillus thuringiensis serovar pingluonsis</name>
    <dbReference type="NCBI Taxonomy" id="180881"/>
    <lineage>
        <taxon>Bacteria</taxon>
        <taxon>Bacillati</taxon>
        <taxon>Bacillota</taxon>
        <taxon>Bacilli</taxon>
        <taxon>Bacillales</taxon>
        <taxon>Bacillaceae</taxon>
        <taxon>Bacillus</taxon>
        <taxon>Bacillus cereus group</taxon>
    </lineage>
</organism>
<dbReference type="PANTHER" id="PTHR43592:SF15">
    <property type="entry name" value="CAAX AMINO TERMINAL PROTEASE FAMILY PROTEIN"/>
    <property type="match status" value="1"/>
</dbReference>
<evidence type="ECO:0000313" key="4">
    <source>
        <dbReference type="Proteomes" id="UP000195089"/>
    </source>
</evidence>
<dbReference type="GO" id="GO:0008237">
    <property type="term" value="F:metallopeptidase activity"/>
    <property type="evidence" value="ECO:0007669"/>
    <property type="project" value="UniProtKB-KW"/>
</dbReference>
<evidence type="ECO:0000259" key="2">
    <source>
        <dbReference type="Pfam" id="PF02517"/>
    </source>
</evidence>
<feature type="transmembrane region" description="Helical" evidence="1">
    <location>
        <begin position="134"/>
        <end position="152"/>
    </location>
</feature>
<keyword evidence="3" id="KW-0645">Protease</keyword>
<dbReference type="InterPro" id="IPR003675">
    <property type="entry name" value="Rce1/LyrA-like_dom"/>
</dbReference>
<keyword evidence="3" id="KW-0378">Hydrolase</keyword>
<protein>
    <submittedName>
        <fullName evidence="3">CPBP family intramembrane metalloprotease</fullName>
    </submittedName>
</protein>
<reference evidence="3 4" key="1">
    <citation type="submission" date="2016-10" db="EMBL/GenBank/DDBJ databases">
        <title>Comparative genomics of Bacillus thuringiensis reveals a path to pathogens against multiple invertebrate hosts.</title>
        <authorList>
            <person name="Zheng J."/>
            <person name="Gao Q."/>
            <person name="Liu H."/>
            <person name="Peng D."/>
            <person name="Ruan L."/>
            <person name="Sun M."/>
        </authorList>
    </citation>
    <scope>NUCLEOTIDE SEQUENCE [LARGE SCALE GENOMIC DNA]</scope>
    <source>
        <strain evidence="3">BGSC 4BX1</strain>
    </source>
</reference>
<feature type="transmembrane region" description="Helical" evidence="1">
    <location>
        <begin position="164"/>
        <end position="186"/>
    </location>
</feature>
<dbReference type="RefSeq" id="WP_000585000.1">
    <property type="nucleotide sequence ID" value="NZ_NFDL01000003.1"/>
</dbReference>
<name>A0A243BRU0_BACTU</name>
<accession>A0A243BRU0</accession>
<comment type="caution">
    <text evidence="3">The sequence shown here is derived from an EMBL/GenBank/DDBJ whole genome shotgun (WGS) entry which is preliminary data.</text>
</comment>
<keyword evidence="1" id="KW-0812">Transmembrane</keyword>
<feature type="domain" description="CAAX prenyl protease 2/Lysostaphin resistance protein A-like" evidence="2">
    <location>
        <begin position="134"/>
        <end position="224"/>
    </location>
</feature>
<evidence type="ECO:0000313" key="3">
    <source>
        <dbReference type="EMBL" id="OTY50139.1"/>
    </source>
</evidence>
<dbReference type="GO" id="GO:0080120">
    <property type="term" value="P:CAAX-box protein maturation"/>
    <property type="evidence" value="ECO:0007669"/>
    <property type="project" value="UniProtKB-ARBA"/>
</dbReference>
<feature type="transmembrane region" description="Helical" evidence="1">
    <location>
        <begin position="206"/>
        <end position="232"/>
    </location>
</feature>
<feature type="transmembrane region" description="Helical" evidence="1">
    <location>
        <begin position="40"/>
        <end position="62"/>
    </location>
</feature>
<keyword evidence="1" id="KW-0472">Membrane</keyword>
<proteinExistence type="predicted"/>
<gene>
    <name evidence="3" type="ORF">BK742_00570</name>
</gene>
<dbReference type="GO" id="GO:0006508">
    <property type="term" value="P:proteolysis"/>
    <property type="evidence" value="ECO:0007669"/>
    <property type="project" value="UniProtKB-KW"/>
</dbReference>
<dbReference type="GO" id="GO:0004175">
    <property type="term" value="F:endopeptidase activity"/>
    <property type="evidence" value="ECO:0007669"/>
    <property type="project" value="UniProtKB-ARBA"/>
</dbReference>
<dbReference type="Proteomes" id="UP000195089">
    <property type="component" value="Unassembled WGS sequence"/>
</dbReference>
<keyword evidence="1" id="KW-1133">Transmembrane helix</keyword>
<dbReference type="AlphaFoldDB" id="A0A243BRU0"/>
<evidence type="ECO:0000256" key="1">
    <source>
        <dbReference type="SAM" id="Phobius"/>
    </source>
</evidence>
<dbReference type="PANTHER" id="PTHR43592">
    <property type="entry name" value="CAAX AMINO TERMINAL PROTEASE"/>
    <property type="match status" value="1"/>
</dbReference>
<dbReference type="EMBL" id="NFDL01000003">
    <property type="protein sequence ID" value="OTY50139.1"/>
    <property type="molecule type" value="Genomic_DNA"/>
</dbReference>